<dbReference type="PANTHER" id="PTHR33568:SF3">
    <property type="entry name" value="DNA-DIRECTED DNA POLYMERASE"/>
    <property type="match status" value="1"/>
</dbReference>
<dbReference type="EMBL" id="JACTAM010002485">
    <property type="protein sequence ID" value="KAI2644608.1"/>
    <property type="molecule type" value="Genomic_DNA"/>
</dbReference>
<proteinExistence type="predicted"/>
<keyword evidence="4" id="KW-1185">Reference proteome</keyword>
<dbReference type="SUPFAM" id="SSF56672">
    <property type="entry name" value="DNA/RNA polymerases"/>
    <property type="match status" value="1"/>
</dbReference>
<dbReference type="InterPro" id="IPR043502">
    <property type="entry name" value="DNA/RNA_pol_sf"/>
</dbReference>
<feature type="region of interest" description="Disordered" evidence="1">
    <location>
        <begin position="606"/>
        <end position="693"/>
    </location>
</feature>
<dbReference type="InterPro" id="IPR023211">
    <property type="entry name" value="DNA_pol_palm_dom_sf"/>
</dbReference>
<keyword evidence="2" id="KW-0472">Membrane</keyword>
<feature type="transmembrane region" description="Helical" evidence="2">
    <location>
        <begin position="35"/>
        <end position="58"/>
    </location>
</feature>
<organism evidence="3 4">
    <name type="scientific">Labeo rohita</name>
    <name type="common">Indian major carp</name>
    <name type="synonym">Cyprinus rohita</name>
    <dbReference type="NCBI Taxonomy" id="84645"/>
    <lineage>
        <taxon>Eukaryota</taxon>
        <taxon>Metazoa</taxon>
        <taxon>Chordata</taxon>
        <taxon>Craniata</taxon>
        <taxon>Vertebrata</taxon>
        <taxon>Euteleostomi</taxon>
        <taxon>Actinopterygii</taxon>
        <taxon>Neopterygii</taxon>
        <taxon>Teleostei</taxon>
        <taxon>Ostariophysi</taxon>
        <taxon>Cypriniformes</taxon>
        <taxon>Cyprinidae</taxon>
        <taxon>Labeoninae</taxon>
        <taxon>Labeonini</taxon>
        <taxon>Labeo</taxon>
    </lineage>
</organism>
<dbReference type="Proteomes" id="UP000830375">
    <property type="component" value="Unassembled WGS sequence"/>
</dbReference>
<evidence type="ECO:0000313" key="3">
    <source>
        <dbReference type="EMBL" id="KAI2644608.1"/>
    </source>
</evidence>
<evidence type="ECO:0000256" key="2">
    <source>
        <dbReference type="SAM" id="Phobius"/>
    </source>
</evidence>
<dbReference type="Gene3D" id="3.90.1600.10">
    <property type="entry name" value="Palm domain of DNA polymerase"/>
    <property type="match status" value="1"/>
</dbReference>
<dbReference type="PANTHER" id="PTHR33568">
    <property type="entry name" value="DNA POLYMERASE"/>
    <property type="match status" value="1"/>
</dbReference>
<accession>A0ABQ8L4Q1</accession>
<comment type="caution">
    <text evidence="3">The sequence shown here is derived from an EMBL/GenBank/DDBJ whole genome shotgun (WGS) entry which is preliminary data.</text>
</comment>
<feature type="compositionally biased region" description="Basic and acidic residues" evidence="1">
    <location>
        <begin position="618"/>
        <end position="630"/>
    </location>
</feature>
<protein>
    <submittedName>
        <fullName evidence="3">Mannan endo-1,4-beta-mannosidase</fullName>
    </submittedName>
</protein>
<reference evidence="3 4" key="1">
    <citation type="submission" date="2022-01" db="EMBL/GenBank/DDBJ databases">
        <title>A high-quality chromosome-level genome assembly of rohu carp, Labeo rohita.</title>
        <authorList>
            <person name="Arick M.A. II"/>
            <person name="Hsu C.-Y."/>
            <person name="Magbanua Z."/>
            <person name="Pechanova O."/>
            <person name="Grover C."/>
            <person name="Miller E."/>
            <person name="Thrash A."/>
            <person name="Ezzel L."/>
            <person name="Alam S."/>
            <person name="Benzie J."/>
            <person name="Hamilton M."/>
            <person name="Karsi A."/>
            <person name="Lawrence M.L."/>
            <person name="Peterson D.G."/>
        </authorList>
    </citation>
    <scope>NUCLEOTIDE SEQUENCE [LARGE SCALE GENOMIC DNA]</scope>
    <source>
        <strain evidence="4">BAU-BD-2019</strain>
        <tissue evidence="3">Blood</tissue>
    </source>
</reference>
<keyword evidence="2" id="KW-1133">Transmembrane helix</keyword>
<evidence type="ECO:0000256" key="1">
    <source>
        <dbReference type="SAM" id="MobiDB-lite"/>
    </source>
</evidence>
<sequence length="693" mass="78924">MARNQVPSHTTCFTDPNTGLTHKRGWLVREHGSMMLIHSCHLAMITVLISLSSSLKKIMQSKSDVQFEFKFKSVYSKKLHLFIPMNISSNLCFAICIAHFLNPQKPHTEPESVASALQKAVGYMDQHMIALNDIIRSNTGELEKYTNTEVPHDKTVFLYLHNNHYFMIKNLHLCIGTPYTYMQHALNHGAVSFSKYYLDGFYIDGMIKKAFKLAEDSLMTRLTFWNMLMDSIPSYSENVAGTSIPILSGYKVFLRFVGCVQNNRTRHCHVCTLMRKEPFMGVESASSCYKLLEKETLFCDYVKTFLQFKQESSEFPKDVVTDADKESYVRDYFEKEGIKLNLDKIELNPACSSIMKSILNSLCLHEGLPTTEIVEDPEQHCYYCSVVLCKWESCPTRDINVFLGAFTTAHARLELYDVMDRFGDRLLHCDTDRLNATSKDGKYEPSLGPYVGDITDEVGHCFCQLAQKVMGTLQLRVSHHTRFTDWACRSLCNGNGTIVDIFLHTMTLLWEKKGFDITQQVICKEIQGCVRQIHKHLRFTTDETVKRAVQTKVCDLISNSSESEEGIGLTVESDETQLLGAWYTPKKNTPATGVLEECLRNVRKRLRKLKQPGQMEPQEDRTTLAPEDAHPLATYPTDDTTDTPRLHDSITYKVPQIQPIVNKPAAAPAPRQHSTTEETTPSTGDWKNLPHTR</sequence>
<gene>
    <name evidence="3" type="ORF">H4Q32_030549</name>
</gene>
<feature type="transmembrane region" description="Helical" evidence="2">
    <location>
        <begin position="79"/>
        <end position="101"/>
    </location>
</feature>
<evidence type="ECO:0000313" key="4">
    <source>
        <dbReference type="Proteomes" id="UP000830375"/>
    </source>
</evidence>
<name>A0ABQ8L4Q1_LABRO</name>
<keyword evidence="2" id="KW-0812">Transmembrane</keyword>